<accession>A0ABQ4ZJP1</accession>
<proteinExistence type="predicted"/>
<gene>
    <name evidence="1" type="ORF">Tco_0772157</name>
</gene>
<dbReference type="Proteomes" id="UP001151760">
    <property type="component" value="Unassembled WGS sequence"/>
</dbReference>
<protein>
    <submittedName>
        <fullName evidence="1">Uncharacterized protein</fullName>
    </submittedName>
</protein>
<reference evidence="1" key="1">
    <citation type="journal article" date="2022" name="Int. J. Mol. Sci.">
        <title>Draft Genome of Tanacetum Coccineum: Genomic Comparison of Closely Related Tanacetum-Family Plants.</title>
        <authorList>
            <person name="Yamashiro T."/>
            <person name="Shiraishi A."/>
            <person name="Nakayama K."/>
            <person name="Satake H."/>
        </authorList>
    </citation>
    <scope>NUCLEOTIDE SEQUENCE</scope>
</reference>
<comment type="caution">
    <text evidence="1">The sequence shown here is derived from an EMBL/GenBank/DDBJ whole genome shotgun (WGS) entry which is preliminary data.</text>
</comment>
<sequence length="197" mass="22533">MLVMTKPDVIKVVQGEAEKIRLDPKAIKGAKAGKMFKKAEDAEHAVLKRQHTEKVRKSLELRKHKGNDGRNFEVHEPFLFGSFGISELDELREIIPKKKNAMPLNKPHPDPQERNGSTWNLSLKQESLDWNAIELSLKMSRSSTTWSLKNLIAASMVKSHENARFSMKLRKLIAEHPKQEKLKSKKAKLEALGYKMD</sequence>
<dbReference type="EMBL" id="BQNB010011356">
    <property type="protein sequence ID" value="GJS89521.1"/>
    <property type="molecule type" value="Genomic_DNA"/>
</dbReference>
<evidence type="ECO:0000313" key="2">
    <source>
        <dbReference type="Proteomes" id="UP001151760"/>
    </source>
</evidence>
<name>A0ABQ4ZJP1_9ASTR</name>
<reference evidence="1" key="2">
    <citation type="submission" date="2022-01" db="EMBL/GenBank/DDBJ databases">
        <authorList>
            <person name="Yamashiro T."/>
            <person name="Shiraishi A."/>
            <person name="Satake H."/>
            <person name="Nakayama K."/>
        </authorList>
    </citation>
    <scope>NUCLEOTIDE SEQUENCE</scope>
</reference>
<organism evidence="1 2">
    <name type="scientific">Tanacetum coccineum</name>
    <dbReference type="NCBI Taxonomy" id="301880"/>
    <lineage>
        <taxon>Eukaryota</taxon>
        <taxon>Viridiplantae</taxon>
        <taxon>Streptophyta</taxon>
        <taxon>Embryophyta</taxon>
        <taxon>Tracheophyta</taxon>
        <taxon>Spermatophyta</taxon>
        <taxon>Magnoliopsida</taxon>
        <taxon>eudicotyledons</taxon>
        <taxon>Gunneridae</taxon>
        <taxon>Pentapetalae</taxon>
        <taxon>asterids</taxon>
        <taxon>campanulids</taxon>
        <taxon>Asterales</taxon>
        <taxon>Asteraceae</taxon>
        <taxon>Asteroideae</taxon>
        <taxon>Anthemideae</taxon>
        <taxon>Anthemidinae</taxon>
        <taxon>Tanacetum</taxon>
    </lineage>
</organism>
<evidence type="ECO:0000313" key="1">
    <source>
        <dbReference type="EMBL" id="GJS89521.1"/>
    </source>
</evidence>
<keyword evidence="2" id="KW-1185">Reference proteome</keyword>